<evidence type="ECO:0000259" key="7">
    <source>
        <dbReference type="SMART" id="SM00657"/>
    </source>
</evidence>
<dbReference type="InterPro" id="IPR038846">
    <property type="entry name" value="RPC9"/>
</dbReference>
<evidence type="ECO:0000256" key="6">
    <source>
        <dbReference type="ARBA" id="ARBA00023242"/>
    </source>
</evidence>
<protein>
    <recommendedName>
        <fullName evidence="3">DNA-directed RNA polymerase III subunit RPC9</fullName>
    </recommendedName>
</protein>
<dbReference type="Gene3D" id="1.20.1250.40">
    <property type="match status" value="1"/>
</dbReference>
<evidence type="ECO:0000313" key="10">
    <source>
        <dbReference type="Proteomes" id="UP000189513"/>
    </source>
</evidence>
<keyword evidence="6" id="KW-0539">Nucleus</keyword>
<accession>A0A061BIW3</accession>
<comment type="similarity">
    <text evidence="2">Belongs to the eukaryotic RPC9 RNA polymerase subunit family.</text>
</comment>
<sequence length="167" mass="19335">MKVSIALAINIRVKTNSKFQVISEREKLLSNFEVLEHLKEIQQQNNWKPNDQKKYKRSFNPDLETVTKEVVSYLEKTTTAQQSVELITSCMNKLAKFQLEKIERLQIINSAPHSLVNLYAIVEECDQRFTEEESQEILDIVEELFPQEAAVEGDDEEVVADEDVEMS</sequence>
<reference evidence="9" key="3">
    <citation type="submission" date="2017-01" db="EMBL/GenBank/DDBJ databases">
        <authorList>
            <person name="Mah S.A."/>
            <person name="Swanson W.J."/>
            <person name="Moy G.W."/>
            <person name="Vacquier V.D."/>
        </authorList>
    </citation>
    <scope>NUCLEOTIDE SEQUENCE [LARGE SCALE GENOMIC DNA]</scope>
    <source>
        <strain evidence="9">65</strain>
    </source>
</reference>
<reference evidence="10" key="2">
    <citation type="journal article" date="2017" name="Genome Announc.">
        <title>Genome sequences of Cyberlindnera fabianii 65, Pichia kudriavzevii 129, and Saccharomyces cerevisiae 131 isolated from fermented masau fruits in Zimbabwe.</title>
        <authorList>
            <person name="van Rijswijck I.M.H."/>
            <person name="Derks M.F.L."/>
            <person name="Abee T."/>
            <person name="de Ridder D."/>
            <person name="Smid E.J."/>
        </authorList>
    </citation>
    <scope>NUCLEOTIDE SEQUENCE [LARGE SCALE GENOMIC DNA]</scope>
    <source>
        <strain evidence="10">65</strain>
    </source>
</reference>
<dbReference type="SMART" id="SM00657">
    <property type="entry name" value="RPOL4c"/>
    <property type="match status" value="1"/>
</dbReference>
<dbReference type="PANTHER" id="PTHR15561:SF0">
    <property type="entry name" value="DNA-DIRECTED RNA POLYMERASE III SUBUNIT RPC9"/>
    <property type="match status" value="1"/>
</dbReference>
<dbReference type="OMA" id="VMIINLR"/>
<dbReference type="EMBL" id="MPUK01000013">
    <property type="protein sequence ID" value="ONH65116.1"/>
    <property type="molecule type" value="Genomic_DNA"/>
</dbReference>
<evidence type="ECO:0000256" key="3">
    <source>
        <dbReference type="ARBA" id="ARBA00016672"/>
    </source>
</evidence>
<name>A0A061BIW3_CYBFA</name>
<dbReference type="AlphaFoldDB" id="A0A061BIW3"/>
<keyword evidence="5" id="KW-0804">Transcription</keyword>
<dbReference type="SUPFAM" id="SSF47819">
    <property type="entry name" value="HRDC-like"/>
    <property type="match status" value="1"/>
</dbReference>
<evidence type="ECO:0000256" key="5">
    <source>
        <dbReference type="ARBA" id="ARBA00023163"/>
    </source>
</evidence>
<organism evidence="8">
    <name type="scientific">Cyberlindnera fabianii</name>
    <name type="common">Yeast</name>
    <name type="synonym">Hansenula fabianii</name>
    <dbReference type="NCBI Taxonomy" id="36022"/>
    <lineage>
        <taxon>Eukaryota</taxon>
        <taxon>Fungi</taxon>
        <taxon>Dikarya</taxon>
        <taxon>Ascomycota</taxon>
        <taxon>Saccharomycotina</taxon>
        <taxon>Saccharomycetes</taxon>
        <taxon>Phaffomycetales</taxon>
        <taxon>Phaffomycetaceae</taxon>
        <taxon>Cyberlindnera</taxon>
    </lineage>
</organism>
<dbReference type="VEuPathDB" id="FungiDB:BON22_4956"/>
<keyword evidence="10" id="KW-1185">Reference proteome</keyword>
<dbReference type="GO" id="GO:0005666">
    <property type="term" value="C:RNA polymerase III complex"/>
    <property type="evidence" value="ECO:0007669"/>
    <property type="project" value="InterPro"/>
</dbReference>
<dbReference type="InterPro" id="IPR005574">
    <property type="entry name" value="Rpb4/RPC9"/>
</dbReference>
<dbReference type="Pfam" id="PF03874">
    <property type="entry name" value="RNA_pol_Rpb4"/>
    <property type="match status" value="1"/>
</dbReference>
<evidence type="ECO:0000313" key="9">
    <source>
        <dbReference type="EMBL" id="ONH65116.1"/>
    </source>
</evidence>
<feature type="domain" description="RNA polymerase Rpb4/RPC9 core" evidence="7">
    <location>
        <begin position="19"/>
        <end position="148"/>
    </location>
</feature>
<gene>
    <name evidence="9" type="ORF">BON22_4956</name>
    <name evidence="8" type="ORF">CYFA0S_38e00474g</name>
</gene>
<dbReference type="PANTHER" id="PTHR15561">
    <property type="entry name" value="CALCITONIN GENE-RELATED PEPTIDE-RECEPTOR COMPONENT PROTEIN"/>
    <property type="match status" value="1"/>
</dbReference>
<dbReference type="Proteomes" id="UP000189513">
    <property type="component" value="Unassembled WGS sequence"/>
</dbReference>
<dbReference type="STRING" id="36022.A0A061BIW3"/>
<proteinExistence type="inferred from homology"/>
<dbReference type="InterPro" id="IPR006590">
    <property type="entry name" value="RNA_pol_Rpb4/RPC9_core"/>
</dbReference>
<dbReference type="InterPro" id="IPR038324">
    <property type="entry name" value="Rpb4/RPC9_sf"/>
</dbReference>
<dbReference type="InterPro" id="IPR010997">
    <property type="entry name" value="HRDC-like_sf"/>
</dbReference>
<keyword evidence="4 9" id="KW-0240">DNA-directed RNA polymerase</keyword>
<evidence type="ECO:0000256" key="1">
    <source>
        <dbReference type="ARBA" id="ARBA00004123"/>
    </source>
</evidence>
<comment type="subcellular location">
    <subcellularLocation>
        <location evidence="1">Nucleus</location>
    </subcellularLocation>
</comment>
<reference evidence="8" key="1">
    <citation type="journal article" date="2014" name="Genome Announc.">
        <title>Genome sequence of the yeast Cyberlindnera fabianii (Hansenula fabianii).</title>
        <authorList>
            <person name="Freel K.C."/>
            <person name="Sarilar V."/>
            <person name="Neuveglise C."/>
            <person name="Devillers H."/>
            <person name="Friedrich A."/>
            <person name="Schacherer J."/>
        </authorList>
    </citation>
    <scope>NUCLEOTIDE SEQUENCE</scope>
    <source>
        <strain evidence="8">YJS4271</strain>
    </source>
</reference>
<dbReference type="OrthoDB" id="1746530at2759"/>
<dbReference type="EMBL" id="LK052923">
    <property type="protein sequence ID" value="CDR47840.1"/>
    <property type="molecule type" value="Genomic_DNA"/>
</dbReference>
<evidence type="ECO:0000256" key="4">
    <source>
        <dbReference type="ARBA" id="ARBA00022478"/>
    </source>
</evidence>
<dbReference type="GO" id="GO:0006384">
    <property type="term" value="P:transcription initiation at RNA polymerase III promoter"/>
    <property type="evidence" value="ECO:0007669"/>
    <property type="project" value="InterPro"/>
</dbReference>
<evidence type="ECO:0000256" key="2">
    <source>
        <dbReference type="ARBA" id="ARBA00006898"/>
    </source>
</evidence>
<evidence type="ECO:0000313" key="8">
    <source>
        <dbReference type="EMBL" id="CDR47840.1"/>
    </source>
</evidence>
<dbReference type="GO" id="GO:0000166">
    <property type="term" value="F:nucleotide binding"/>
    <property type="evidence" value="ECO:0007669"/>
    <property type="project" value="InterPro"/>
</dbReference>